<dbReference type="GO" id="GO:0005737">
    <property type="term" value="C:cytoplasm"/>
    <property type="evidence" value="ECO:0007669"/>
    <property type="project" value="UniProtKB-SubCell"/>
</dbReference>
<dbReference type="PROSITE" id="PS52040">
    <property type="entry name" value="TOPO_IIA"/>
    <property type="match status" value="1"/>
</dbReference>
<reference evidence="13 14" key="1">
    <citation type="submission" date="2018-11" db="EMBL/GenBank/DDBJ databases">
        <title>Genomic Encyclopedia of Type Strains, Phase IV (KMG-IV): sequencing the most valuable type-strain genomes for metagenomic binning, comparative biology and taxonomic classification.</title>
        <authorList>
            <person name="Goeker M."/>
        </authorList>
    </citation>
    <scope>NUCLEOTIDE SEQUENCE [LARGE SCALE GENOMIC DNA]</scope>
    <source>
        <strain evidence="13 14">DSM 27238</strain>
    </source>
</reference>
<dbReference type="GO" id="GO:0009330">
    <property type="term" value="C:DNA topoisomerase type II (double strand cut, ATP-hydrolyzing) complex"/>
    <property type="evidence" value="ECO:0007669"/>
    <property type="project" value="TreeGrafter"/>
</dbReference>
<dbReference type="Proteomes" id="UP000281691">
    <property type="component" value="Unassembled WGS sequence"/>
</dbReference>
<dbReference type="EC" id="5.6.2.2" evidence="10"/>
<evidence type="ECO:0000256" key="4">
    <source>
        <dbReference type="ARBA" id="ARBA00022741"/>
    </source>
</evidence>
<keyword evidence="3 10" id="KW-0963">Cytoplasm</keyword>
<feature type="active site" description="O-(5'-phospho-DNA)-tyrosine intermediate" evidence="10 11">
    <location>
        <position position="122"/>
    </location>
</feature>
<feature type="domain" description="Topo IIA-type catalytic" evidence="12">
    <location>
        <begin position="34"/>
        <end position="532"/>
    </location>
</feature>
<keyword evidence="4 10" id="KW-0547">Nucleotide-binding</keyword>
<dbReference type="PANTHER" id="PTHR43493:SF5">
    <property type="entry name" value="DNA GYRASE SUBUNIT A, CHLOROPLASTIC_MITOCHONDRIAL"/>
    <property type="match status" value="1"/>
</dbReference>
<comment type="function">
    <text evidence="10">A type II topoisomerase that negatively supercoils closed circular double-stranded (ds) DNA in an ATP-dependent manner to modulate DNA topology and maintain chromosomes in an underwound state. Negative supercoiling favors strand separation, and DNA replication, transcription, recombination and repair, all of which involve strand separation. Also able to catalyze the interconversion of other topological isomers of dsDNA rings, including catenanes and knotted rings. Type II topoisomerases break and join 2 DNA strands simultaneously in an ATP-dependent manner.</text>
</comment>
<dbReference type="Gene3D" id="1.10.268.10">
    <property type="entry name" value="Topoisomerase, domain 3"/>
    <property type="match status" value="1"/>
</dbReference>
<dbReference type="PANTHER" id="PTHR43493">
    <property type="entry name" value="DNA GYRASE/TOPOISOMERASE SUBUNIT A"/>
    <property type="match status" value="1"/>
</dbReference>
<dbReference type="GO" id="GO:0006265">
    <property type="term" value="P:DNA topological change"/>
    <property type="evidence" value="ECO:0007669"/>
    <property type="project" value="UniProtKB-UniRule"/>
</dbReference>
<dbReference type="NCBIfam" id="NF004043">
    <property type="entry name" value="PRK05560.1"/>
    <property type="match status" value="1"/>
</dbReference>
<dbReference type="GO" id="GO:0003677">
    <property type="term" value="F:DNA binding"/>
    <property type="evidence" value="ECO:0007669"/>
    <property type="project" value="UniProtKB-UniRule"/>
</dbReference>
<dbReference type="GO" id="GO:0006261">
    <property type="term" value="P:DNA-templated DNA replication"/>
    <property type="evidence" value="ECO:0007669"/>
    <property type="project" value="UniProtKB-UniRule"/>
</dbReference>
<dbReference type="AlphaFoldDB" id="A0A3N4VSS1"/>
<evidence type="ECO:0000259" key="12">
    <source>
        <dbReference type="PROSITE" id="PS52040"/>
    </source>
</evidence>
<name>A0A3N4VSS1_9PAST</name>
<dbReference type="InterPro" id="IPR006691">
    <property type="entry name" value="GyrA/parC_rep"/>
</dbReference>
<evidence type="ECO:0000256" key="3">
    <source>
        <dbReference type="ARBA" id="ARBA00022490"/>
    </source>
</evidence>
<keyword evidence="7 10" id="KW-0238">DNA-binding</keyword>
<dbReference type="GO" id="GO:0034335">
    <property type="term" value="F:DNA negative supercoiling activity"/>
    <property type="evidence" value="ECO:0007669"/>
    <property type="project" value="UniProtKB-ARBA"/>
</dbReference>
<dbReference type="InterPro" id="IPR035516">
    <property type="entry name" value="Gyrase/topoIV_suA_C"/>
</dbReference>
<evidence type="ECO:0000256" key="6">
    <source>
        <dbReference type="ARBA" id="ARBA00023029"/>
    </source>
</evidence>
<keyword evidence="8 10" id="KW-0413">Isomerase</keyword>
<dbReference type="InterPro" id="IPR050220">
    <property type="entry name" value="Type_II_DNA_Topoisomerases"/>
</dbReference>
<dbReference type="FunFam" id="3.90.199.10:FF:000001">
    <property type="entry name" value="DNA gyrase subunit A"/>
    <property type="match status" value="1"/>
</dbReference>
<dbReference type="FunFam" id="3.30.1360.40:FF:000002">
    <property type="entry name" value="DNA gyrase subunit A"/>
    <property type="match status" value="1"/>
</dbReference>
<comment type="subunit">
    <text evidence="10">Heterotetramer, composed of two GyrA and two GyrB chains. In the heterotetramer, GyrA contains the active site tyrosine that forms a transient covalent intermediate with DNA, while GyrB binds cofactors and catalyzes ATP hydrolysis.</text>
</comment>
<evidence type="ECO:0000313" key="14">
    <source>
        <dbReference type="Proteomes" id="UP000281691"/>
    </source>
</evidence>
<dbReference type="SUPFAM" id="SSF101904">
    <property type="entry name" value="GyrA/ParC C-terminal domain-like"/>
    <property type="match status" value="1"/>
</dbReference>
<proteinExistence type="inferred from homology"/>
<comment type="caution">
    <text evidence="13">The sequence shown here is derived from an EMBL/GenBank/DDBJ whole genome shotgun (WGS) entry which is preliminary data.</text>
</comment>
<evidence type="ECO:0000256" key="7">
    <source>
        <dbReference type="ARBA" id="ARBA00023125"/>
    </source>
</evidence>
<dbReference type="OrthoDB" id="9806486at2"/>
<feature type="short sequence motif" description="GyrA-box" evidence="10">
    <location>
        <begin position="559"/>
        <end position="565"/>
    </location>
</feature>
<dbReference type="RefSeq" id="WP_124210704.1">
    <property type="nucleotide sequence ID" value="NZ_CP016615.1"/>
</dbReference>
<evidence type="ECO:0000256" key="8">
    <source>
        <dbReference type="ARBA" id="ARBA00023235"/>
    </source>
</evidence>
<dbReference type="NCBIfam" id="NF004044">
    <property type="entry name" value="PRK05561.1"/>
    <property type="match status" value="1"/>
</dbReference>
<comment type="miscellaneous">
    <text evidence="10">Few gyrases are as efficient as E.coli at forming negative supercoils. Not all organisms have 2 type II topoisomerases; in organisms with a single type II topoisomerase this enzyme also has to decatenate newly replicated chromosomes.</text>
</comment>
<sequence length="886" mass="98260">MSELAKDITPISIEEELKTSYLDYAMSVIVGRALPDVRDGLKPVHRRVLFSMDQSGNTSNKPYVKSARVVGDVIGKYHPHGDAAVYDTIVRMAQPFSLRYMLVDGQGNFGSIDGDAPAAMRYTEVRMRKITQELLTDLDKETVDFSPNYDGKEMIPDVLPTKIPALLVNGSSGIAVGMATNIPPHNLNEVLDGCLAYIENDQITIDELMHYIPGPDFPTAAIINGRKGIEDAYRTGRGKVYVRAKASVETKANGREQIIVTEIPYQVNKARLIEKIAELVKDKKIEGISELRDESDKDGLRIVIELKRDAVGEVVLNNLYSLTQMQVTFGINMVALDHGQPKLLNLKQVIKAFVLHRREVVTRRTIFELRKARERAHILEGLAIALANIDPVIELIRQSKTADEAREGLLARAWALGNVAPMLEAAGVDTARPDELPAECGVHNNEYYLSEAQARAILELRLHRLTGLEHEKILSEYQEILVTIGGLLYILNDPDRLMAVIREELEKVKAEFGDERRTEITSASGDINLEDLIAQEDVVVTLSHSGYVKYQPLTEYEAQRRGGKGKSATKMKEDDFIERLLVANTHDTILCFSTRGRLYQLRVYQLPLASRGARGTPIVNILPLVKEENERITAILPIPKGEFSADKFIFMATASGVVKKVSLDAFSNVRSSGLIALKLREGDELIGVDITNGESEIMLFSAQGRVVRFSEAGVRGMGRIATGVRGMKLATTEMPEQVEDIEADIIETEENEEANIDLNTDKVVSLVIPNNEGEILTITQNGYGKRTKLVEYPAKSRNTKGVVSIKVNERNGKVVAAVQVEDNDQIMLITDAGTLVRTRVNEVSLVGRNTQGVRIIRTADNEKVVSLERICEIENDEVVESETTAE</sequence>
<dbReference type="InterPro" id="IPR005743">
    <property type="entry name" value="GyrA"/>
</dbReference>
<evidence type="ECO:0000256" key="9">
    <source>
        <dbReference type="ARBA" id="ARBA00058442"/>
    </source>
</evidence>
<dbReference type="FunFam" id="2.120.10.90:FF:000002">
    <property type="entry name" value="DNA gyrase subunit A"/>
    <property type="match status" value="1"/>
</dbReference>
<comment type="function">
    <text evidence="9">Negative supercoiling favors strand separation, and DNA replication, transcription, recombination and repair, all of which involve strand separation. Type II topoisomerases break and join 2 DNA strands simultaneously in an ATP-dependent manner.</text>
</comment>
<dbReference type="Gene3D" id="3.90.199.10">
    <property type="entry name" value="Topoisomerase II, domain 5"/>
    <property type="match status" value="1"/>
</dbReference>
<dbReference type="Gene3D" id="3.30.1360.40">
    <property type="match status" value="1"/>
</dbReference>
<comment type="subcellular location">
    <subcellularLocation>
        <location evidence="10">Cytoplasm</location>
    </subcellularLocation>
</comment>
<keyword evidence="14" id="KW-1185">Reference proteome</keyword>
<evidence type="ECO:0000256" key="10">
    <source>
        <dbReference type="HAMAP-Rule" id="MF_01897"/>
    </source>
</evidence>
<dbReference type="CDD" id="cd00187">
    <property type="entry name" value="TOP4c"/>
    <property type="match status" value="1"/>
</dbReference>
<dbReference type="Pfam" id="PF03989">
    <property type="entry name" value="DNA_gyraseA_C"/>
    <property type="match status" value="6"/>
</dbReference>
<comment type="similarity">
    <text evidence="2 10">Belongs to the type II topoisomerase GyrA/ParC subunit family.</text>
</comment>
<protein>
    <recommendedName>
        <fullName evidence="10">DNA gyrase subunit A</fullName>
        <ecNumber evidence="10">5.6.2.2</ecNumber>
    </recommendedName>
</protein>
<dbReference type="Pfam" id="PF00521">
    <property type="entry name" value="DNA_topoisoIV"/>
    <property type="match status" value="1"/>
</dbReference>
<dbReference type="GO" id="GO:0005524">
    <property type="term" value="F:ATP binding"/>
    <property type="evidence" value="ECO:0007669"/>
    <property type="project" value="UniProtKB-UniRule"/>
</dbReference>
<evidence type="ECO:0000256" key="5">
    <source>
        <dbReference type="ARBA" id="ARBA00022840"/>
    </source>
</evidence>
<dbReference type="GO" id="GO:0005694">
    <property type="term" value="C:chromosome"/>
    <property type="evidence" value="ECO:0007669"/>
    <property type="project" value="InterPro"/>
</dbReference>
<dbReference type="InterPro" id="IPR013757">
    <property type="entry name" value="Topo_IIA_A_a_sf"/>
</dbReference>
<dbReference type="SUPFAM" id="SSF56719">
    <property type="entry name" value="Type II DNA topoisomerase"/>
    <property type="match status" value="1"/>
</dbReference>
<organism evidence="13 14">
    <name type="scientific">Vespertiliibacter pulmonis</name>
    <dbReference type="NCBI Taxonomy" id="1443036"/>
    <lineage>
        <taxon>Bacteria</taxon>
        <taxon>Pseudomonadati</taxon>
        <taxon>Pseudomonadota</taxon>
        <taxon>Gammaproteobacteria</taxon>
        <taxon>Pasteurellales</taxon>
        <taxon>Pasteurellaceae</taxon>
        <taxon>Vespertiliibacter</taxon>
    </lineage>
</organism>
<dbReference type="InterPro" id="IPR013760">
    <property type="entry name" value="Topo_IIA-like_dom_sf"/>
</dbReference>
<dbReference type="SMART" id="SM00434">
    <property type="entry name" value="TOP4c"/>
    <property type="match status" value="1"/>
</dbReference>
<evidence type="ECO:0000256" key="1">
    <source>
        <dbReference type="ARBA" id="ARBA00000185"/>
    </source>
</evidence>
<keyword evidence="6 10" id="KW-0799">Topoisomerase</keyword>
<dbReference type="InterPro" id="IPR013758">
    <property type="entry name" value="Topo_IIA_A/C_ab"/>
</dbReference>
<dbReference type="EMBL" id="RKQP01000001">
    <property type="protein sequence ID" value="RPE86156.1"/>
    <property type="molecule type" value="Genomic_DNA"/>
</dbReference>
<dbReference type="InterPro" id="IPR002205">
    <property type="entry name" value="Topo_IIA_dom_A"/>
</dbReference>
<keyword evidence="5 10" id="KW-0067">ATP-binding</keyword>
<gene>
    <name evidence="10" type="primary">gyrA</name>
    <name evidence="13" type="ORF">EDC46_0549</name>
</gene>
<evidence type="ECO:0000256" key="2">
    <source>
        <dbReference type="ARBA" id="ARBA00008263"/>
    </source>
</evidence>
<dbReference type="NCBIfam" id="TIGR01063">
    <property type="entry name" value="gyrA"/>
    <property type="match status" value="1"/>
</dbReference>
<evidence type="ECO:0000313" key="13">
    <source>
        <dbReference type="EMBL" id="RPE86156.1"/>
    </source>
</evidence>
<dbReference type="Gene3D" id="2.120.10.90">
    <property type="entry name" value="DNA gyrase/topoisomerase IV, subunit A, C-terminal"/>
    <property type="match status" value="1"/>
</dbReference>
<accession>A0A3N4VSS1</accession>
<comment type="catalytic activity">
    <reaction evidence="1 10 11">
        <text>ATP-dependent breakage, passage and rejoining of double-stranded DNA.</text>
        <dbReference type="EC" id="5.6.2.2"/>
    </reaction>
</comment>
<dbReference type="HAMAP" id="MF_01897">
    <property type="entry name" value="GyrA"/>
    <property type="match status" value="1"/>
</dbReference>
<evidence type="ECO:0000256" key="11">
    <source>
        <dbReference type="PROSITE-ProRule" id="PRU01384"/>
    </source>
</evidence>